<evidence type="ECO:0000313" key="3">
    <source>
        <dbReference type="Proteomes" id="UP000325313"/>
    </source>
</evidence>
<comment type="caution">
    <text evidence="2">The sequence shown here is derived from an EMBL/GenBank/DDBJ whole genome shotgun (WGS) entry which is preliminary data.</text>
</comment>
<evidence type="ECO:0008006" key="4">
    <source>
        <dbReference type="Google" id="ProtNLM"/>
    </source>
</evidence>
<dbReference type="PANTHER" id="PTHR31912:SF34">
    <property type="entry name" value="NOTOCHORD-RELATED PROTEIN"/>
    <property type="match status" value="1"/>
</dbReference>
<evidence type="ECO:0000256" key="1">
    <source>
        <dbReference type="SAM" id="MobiDB-lite"/>
    </source>
</evidence>
<dbReference type="Proteomes" id="UP000325313">
    <property type="component" value="Unassembled WGS sequence"/>
</dbReference>
<dbReference type="EMBL" id="VDEP01000506">
    <property type="protein sequence ID" value="KAA1068314.1"/>
    <property type="molecule type" value="Genomic_DNA"/>
</dbReference>
<sequence>MPRVKVVKPQLELNPAVWNKVSEEPHGGTWSCLLCGARTMVFSSIRKHINYQKHQELENNFLKMQSRVTQFKDTMNTPESHFTGREEENSAGNEVDDPEPGIIKPPNHGPQENTFSDNELDSCASDLDTSSDLSDLNSNDEADGEDFELSAEDLDLMRELGRVGDGDLASTTPRPHYMIASLVIGYAHAILSQSIYDRIRSMFSLMDVNKSYSILGNPTYALSIQKILAQEVGNPLVTRAMDYYPEDSPNGSNKKRRFLSIRAGSTPQRFRCRSHFFYKRGEDLWSKCVTPAFEPESDGHNLQISIPWRVNFHSDIAHEIHISEFYCAFPNIAGPDGLMLSQRCQGRLYELGDHMTVIHLLPNPWRNHTKGRMIRHMPITLYCDDTSGNQSKRWNKHVSFYFTLSGLPPNWSNQQYNCHYLTTSNVANAMELAGPIVDEMNQLSTTGAVAWDAGLMEEVLVTSNVLCFLGDSPMHAEATSTPIPTNSLHPFRACDLSSVSVKDKATIDYVCSFTMLDSSGLWSEKPWTKTAVGEEITKLGVRDVLNTSSIDRRYEILAKKDAATAEEVQFVQGLKNLDQGGKEALFSPFFQLKGFDGCADTPVEVLHVFLLGIVKYMLRSFMKSLPAGVLPEVMARYESFDTKGLNDPSLRPYYLTKHYSNLIGKDFTVALQAAPFVLFEYMSEDERLVWSALCQLAPLVFQTHIADMDAYQISLQQLVRFFIYHLIKSTAQWVNKPKIHMLLHLADSILRFGPAALFATEKFESCNGVLRKSSIHSNCQSPGKDIGISFANFRNLHHLVSGGYFFNCIANAYQTASAKVLELFANSPSVQKSMGYNAENLDNPIPFKPTVGGQRIRKAKHVTIPSDLTTQLPGHTFKQLPGIHITRKDLLRVGSFILFKFNQGARLELGQIDHMWEARKERRAKFVVCLTPFEFGGISKFYNMRETRRSGQGRKVGIQDVVSTLNVQHDCHKGQCSIDLTKKKKLEQEAIGRYVGEVTHTDNINYIVNLASLSSVDAHRNYSGVTVEAVDCKEQLRGVHEGLAQWHLAGTKTGPPEPPVVVDPSLL</sequence>
<evidence type="ECO:0000313" key="2">
    <source>
        <dbReference type="EMBL" id="KAA1068314.1"/>
    </source>
</evidence>
<accession>A0A5B0LXK6</accession>
<proteinExistence type="predicted"/>
<dbReference type="PANTHER" id="PTHR31912">
    <property type="entry name" value="IP13529P"/>
    <property type="match status" value="1"/>
</dbReference>
<protein>
    <recommendedName>
        <fullName evidence="4">C2H2-type domain-containing protein</fullName>
    </recommendedName>
</protein>
<reference evidence="2 3" key="1">
    <citation type="submission" date="2019-05" db="EMBL/GenBank/DDBJ databases">
        <title>Emergence of the Ug99 lineage of the wheat stem rust pathogen through somatic hybridization.</title>
        <authorList>
            <person name="Li F."/>
            <person name="Upadhyaya N.M."/>
            <person name="Sperschneider J."/>
            <person name="Matny O."/>
            <person name="Nguyen-Phuc H."/>
            <person name="Mago R."/>
            <person name="Raley C."/>
            <person name="Miller M.E."/>
            <person name="Silverstein K.A.T."/>
            <person name="Henningsen E."/>
            <person name="Hirsch C.D."/>
            <person name="Visser B."/>
            <person name="Pretorius Z.A."/>
            <person name="Steffenson B.J."/>
            <person name="Schwessinger B."/>
            <person name="Dodds P.N."/>
            <person name="Figueroa M."/>
        </authorList>
    </citation>
    <scope>NUCLEOTIDE SEQUENCE [LARGE SCALE GENOMIC DNA]</scope>
    <source>
        <strain evidence="2 3">Ug99</strain>
    </source>
</reference>
<feature type="compositionally biased region" description="Low complexity" evidence="1">
    <location>
        <begin position="121"/>
        <end position="137"/>
    </location>
</feature>
<dbReference type="AlphaFoldDB" id="A0A5B0LXK6"/>
<feature type="region of interest" description="Disordered" evidence="1">
    <location>
        <begin position="75"/>
        <end position="146"/>
    </location>
</feature>
<gene>
    <name evidence="2" type="ORF">PGTUg99_032786</name>
</gene>
<organism evidence="2 3">
    <name type="scientific">Puccinia graminis f. sp. tritici</name>
    <dbReference type="NCBI Taxonomy" id="56615"/>
    <lineage>
        <taxon>Eukaryota</taxon>
        <taxon>Fungi</taxon>
        <taxon>Dikarya</taxon>
        <taxon>Basidiomycota</taxon>
        <taxon>Pucciniomycotina</taxon>
        <taxon>Pucciniomycetes</taxon>
        <taxon>Pucciniales</taxon>
        <taxon>Pucciniaceae</taxon>
        <taxon>Puccinia</taxon>
    </lineage>
</organism>
<name>A0A5B0LXK6_PUCGR</name>